<dbReference type="STRING" id="1121267.CCUN_0056"/>
<evidence type="ECO:0000313" key="2">
    <source>
        <dbReference type="Proteomes" id="UP000192902"/>
    </source>
</evidence>
<proteinExistence type="predicted"/>
<dbReference type="KEGG" id="ccun:CCUN_0056"/>
<dbReference type="RefSeq" id="WP_027304958.1">
    <property type="nucleotide sequence ID" value="NZ_CP020867.1"/>
</dbReference>
<organism evidence="1 2">
    <name type="scientific">Campylobacter cuniculorum DSM 23162 = LMG 24588</name>
    <dbReference type="NCBI Taxonomy" id="1121267"/>
    <lineage>
        <taxon>Bacteria</taxon>
        <taxon>Pseudomonadati</taxon>
        <taxon>Campylobacterota</taxon>
        <taxon>Epsilonproteobacteria</taxon>
        <taxon>Campylobacterales</taxon>
        <taxon>Campylobacteraceae</taxon>
        <taxon>Campylobacter</taxon>
    </lineage>
</organism>
<evidence type="ECO:0000313" key="1">
    <source>
        <dbReference type="EMBL" id="ARJ55724.1"/>
    </source>
</evidence>
<sequence>MALIEVCGKIIDTRIKFSGAPALKYAEEALEKEIKERKKEEKERILSIEYSKEYLALRTKESQNLESPQNPAIEFTDSQKTKEIVSNSFELYYQRDYFRLDLLI</sequence>
<name>A0A1W6BUH5_9BACT</name>
<dbReference type="eggNOG" id="ENOG5031CE7">
    <property type="taxonomic scope" value="Bacteria"/>
</dbReference>
<dbReference type="AlphaFoldDB" id="A0A1W6BUH5"/>
<reference evidence="1 2" key="1">
    <citation type="submission" date="2017-04" db="EMBL/GenBank/DDBJ databases">
        <title>Complete genome sequence of the Campylobacter cuniculorum type strain LMG24588.</title>
        <authorList>
            <person name="Miller W.G."/>
            <person name="Yee E."/>
            <person name="Revez J."/>
            <person name="Bono J.L."/>
            <person name="Rossi M."/>
        </authorList>
    </citation>
    <scope>NUCLEOTIDE SEQUENCE [LARGE SCALE GENOMIC DNA]</scope>
    <source>
        <strain evidence="1 2">LMG 24588</strain>
    </source>
</reference>
<dbReference type="EMBL" id="CP020867">
    <property type="protein sequence ID" value="ARJ55724.1"/>
    <property type="molecule type" value="Genomic_DNA"/>
</dbReference>
<gene>
    <name evidence="1" type="ORF">CCUN_0056</name>
</gene>
<protein>
    <submittedName>
        <fullName evidence="1">Uncharacterized protein</fullName>
    </submittedName>
</protein>
<dbReference type="OrthoDB" id="9993462at2"/>
<dbReference type="Proteomes" id="UP000192902">
    <property type="component" value="Chromosome"/>
</dbReference>
<accession>A0A1W6BUH5</accession>